<evidence type="ECO:0000313" key="1">
    <source>
        <dbReference type="EMBL" id="MBP0685759.1"/>
    </source>
</evidence>
<accession>A0ABD4Q9X9</accession>
<dbReference type="AlphaFoldDB" id="A0ABD4Q9X9"/>
<dbReference type="RefSeq" id="WP_209925535.1">
    <property type="nucleotide sequence ID" value="NZ_JAGIZI010000522.1"/>
</dbReference>
<dbReference type="Proteomes" id="UP000671119">
    <property type="component" value="Unassembled WGS sequence"/>
</dbReference>
<proteinExistence type="predicted"/>
<feature type="non-terminal residue" evidence="1">
    <location>
        <position position="1"/>
    </location>
</feature>
<protein>
    <submittedName>
        <fullName evidence="1">Uncharacterized protein</fullName>
    </submittedName>
</protein>
<dbReference type="EMBL" id="JAGIZI010000522">
    <property type="protein sequence ID" value="MBP0685759.1"/>
    <property type="molecule type" value="Genomic_DNA"/>
</dbReference>
<gene>
    <name evidence="1" type="ORF">J8J21_22190</name>
</gene>
<sequence>IGKSAFTEQTKAMMPDGYAAELKIKEEALMKMRPDADKMNSMVKAVYDSLVINPRLTASQMRGASGSGDKR</sequence>
<reference evidence="1 2" key="1">
    <citation type="submission" date="2021-03" db="EMBL/GenBank/DDBJ databases">
        <title>Whole Genome Sequencing of Mycobacterium tuberculosis clinical isolates from Arunachal Pradesh, India.</title>
        <authorList>
            <person name="Singh S."/>
            <person name="Mudliar S.R."/>
            <person name="Kulsum U."/>
            <person name="Rufai S.B."/>
            <person name="Singh P.K."/>
            <person name="Umpo M."/>
            <person name="Nyori M."/>
        </authorList>
    </citation>
    <scope>NUCLEOTIDE SEQUENCE [LARGE SCALE GENOMIC DNA]</scope>
    <source>
        <strain evidence="1 2">OMICS/BPL/0142/20/SP</strain>
    </source>
</reference>
<name>A0ABD4Q9X9_MYCTX</name>
<organism evidence="1 2">
    <name type="scientific">Mycobacterium tuberculosis</name>
    <dbReference type="NCBI Taxonomy" id="1773"/>
    <lineage>
        <taxon>Bacteria</taxon>
        <taxon>Bacillati</taxon>
        <taxon>Actinomycetota</taxon>
        <taxon>Actinomycetes</taxon>
        <taxon>Mycobacteriales</taxon>
        <taxon>Mycobacteriaceae</taxon>
        <taxon>Mycobacterium</taxon>
        <taxon>Mycobacterium tuberculosis complex</taxon>
    </lineage>
</organism>
<comment type="caution">
    <text evidence="1">The sequence shown here is derived from an EMBL/GenBank/DDBJ whole genome shotgun (WGS) entry which is preliminary data.</text>
</comment>
<evidence type="ECO:0000313" key="2">
    <source>
        <dbReference type="Proteomes" id="UP000671119"/>
    </source>
</evidence>